<reference evidence="8 9" key="1">
    <citation type="submission" date="2023-01" db="EMBL/GenBank/DDBJ databases">
        <title>Analysis of 21 Apiospora genomes using comparative genomics revels a genus with tremendous synthesis potential of carbohydrate active enzymes and secondary metabolites.</title>
        <authorList>
            <person name="Sorensen T."/>
        </authorList>
    </citation>
    <scope>NUCLEOTIDE SEQUENCE [LARGE SCALE GENOMIC DNA]</scope>
    <source>
        <strain evidence="8 9">CBS 83171</strain>
    </source>
</reference>
<keyword evidence="2 6" id="KW-0812">Transmembrane</keyword>
<dbReference type="Pfam" id="PF20684">
    <property type="entry name" value="Fung_rhodopsin"/>
    <property type="match status" value="1"/>
</dbReference>
<name>A0ABR1U5E1_9PEZI</name>
<dbReference type="PANTHER" id="PTHR33048">
    <property type="entry name" value="PTH11-LIKE INTEGRAL MEMBRANE PROTEIN (AFU_ORTHOLOGUE AFUA_5G11245)"/>
    <property type="match status" value="1"/>
</dbReference>
<dbReference type="EMBL" id="JAQQWM010000008">
    <property type="protein sequence ID" value="KAK8053285.1"/>
    <property type="molecule type" value="Genomic_DNA"/>
</dbReference>
<accession>A0ABR1U5E1</accession>
<evidence type="ECO:0000313" key="8">
    <source>
        <dbReference type="EMBL" id="KAK8053285.1"/>
    </source>
</evidence>
<keyword evidence="4 6" id="KW-0472">Membrane</keyword>
<proteinExistence type="inferred from homology"/>
<dbReference type="Proteomes" id="UP001446871">
    <property type="component" value="Unassembled WGS sequence"/>
</dbReference>
<feature type="transmembrane region" description="Helical" evidence="6">
    <location>
        <begin position="132"/>
        <end position="154"/>
    </location>
</feature>
<evidence type="ECO:0000256" key="1">
    <source>
        <dbReference type="ARBA" id="ARBA00004141"/>
    </source>
</evidence>
<feature type="transmembrane region" description="Helical" evidence="6">
    <location>
        <begin position="23"/>
        <end position="44"/>
    </location>
</feature>
<gene>
    <name evidence="8" type="ORF">PG996_012586</name>
</gene>
<keyword evidence="9" id="KW-1185">Reference proteome</keyword>
<organism evidence="8 9">
    <name type="scientific">Apiospora saccharicola</name>
    <dbReference type="NCBI Taxonomy" id="335842"/>
    <lineage>
        <taxon>Eukaryota</taxon>
        <taxon>Fungi</taxon>
        <taxon>Dikarya</taxon>
        <taxon>Ascomycota</taxon>
        <taxon>Pezizomycotina</taxon>
        <taxon>Sordariomycetes</taxon>
        <taxon>Xylariomycetidae</taxon>
        <taxon>Amphisphaeriales</taxon>
        <taxon>Apiosporaceae</taxon>
        <taxon>Apiospora</taxon>
    </lineage>
</organism>
<keyword evidence="3 6" id="KW-1133">Transmembrane helix</keyword>
<feature type="transmembrane region" description="Helical" evidence="6">
    <location>
        <begin position="97"/>
        <end position="120"/>
    </location>
</feature>
<comment type="similarity">
    <text evidence="5">Belongs to the SAT4 family.</text>
</comment>
<evidence type="ECO:0000256" key="3">
    <source>
        <dbReference type="ARBA" id="ARBA00022989"/>
    </source>
</evidence>
<dbReference type="InterPro" id="IPR049326">
    <property type="entry name" value="Rhodopsin_dom_fungi"/>
</dbReference>
<protein>
    <recommendedName>
        <fullName evidence="7">Rhodopsin domain-containing protein</fullName>
    </recommendedName>
</protein>
<evidence type="ECO:0000256" key="5">
    <source>
        <dbReference type="ARBA" id="ARBA00038359"/>
    </source>
</evidence>
<evidence type="ECO:0000256" key="6">
    <source>
        <dbReference type="SAM" id="Phobius"/>
    </source>
</evidence>
<evidence type="ECO:0000259" key="7">
    <source>
        <dbReference type="Pfam" id="PF20684"/>
    </source>
</evidence>
<comment type="caution">
    <text evidence="8">The sequence shown here is derived from an EMBL/GenBank/DDBJ whole genome shotgun (WGS) entry which is preliminary data.</text>
</comment>
<dbReference type="InterPro" id="IPR052337">
    <property type="entry name" value="SAT4-like"/>
</dbReference>
<sequence length="181" mass="19696">MSLLSEDIEYDEEHASDNLQPSIVASNAAGWILAYISVGLRIWARKMGKASFGADDWLIVAALVPLSTYAIVCWIQVTFGEGKHILYLKNSAGFVQGYVTCVVAYAICVVLSKLSILCFYCRIFSPVRSLYYTSWGFGAFIVAYSLALVLAAALGCIPLSSMWTEAPGKCIDTLPPFTIIG</sequence>
<comment type="subcellular location">
    <subcellularLocation>
        <location evidence="1">Membrane</location>
        <topology evidence="1">Multi-pass membrane protein</topology>
    </subcellularLocation>
</comment>
<evidence type="ECO:0000256" key="4">
    <source>
        <dbReference type="ARBA" id="ARBA00023136"/>
    </source>
</evidence>
<evidence type="ECO:0000313" key="9">
    <source>
        <dbReference type="Proteomes" id="UP001446871"/>
    </source>
</evidence>
<feature type="transmembrane region" description="Helical" evidence="6">
    <location>
        <begin position="56"/>
        <end position="77"/>
    </location>
</feature>
<evidence type="ECO:0000256" key="2">
    <source>
        <dbReference type="ARBA" id="ARBA00022692"/>
    </source>
</evidence>
<feature type="domain" description="Rhodopsin" evidence="7">
    <location>
        <begin position="40"/>
        <end position="174"/>
    </location>
</feature>
<dbReference type="PANTHER" id="PTHR33048:SF47">
    <property type="entry name" value="INTEGRAL MEMBRANE PROTEIN-RELATED"/>
    <property type="match status" value="1"/>
</dbReference>